<proteinExistence type="predicted"/>
<evidence type="ECO:0000313" key="2">
    <source>
        <dbReference type="EMBL" id="KAB1070476.1"/>
    </source>
</evidence>
<organism evidence="2 3">
    <name type="scientific">Methylobacterium planeticum</name>
    <dbReference type="NCBI Taxonomy" id="2615211"/>
    <lineage>
        <taxon>Bacteria</taxon>
        <taxon>Pseudomonadati</taxon>
        <taxon>Pseudomonadota</taxon>
        <taxon>Alphaproteobacteria</taxon>
        <taxon>Hyphomicrobiales</taxon>
        <taxon>Methylobacteriaceae</taxon>
        <taxon>Methylobacterium</taxon>
    </lineage>
</organism>
<dbReference type="AlphaFoldDB" id="A0A6N6MN27"/>
<dbReference type="EMBL" id="VZZJ01000027">
    <property type="protein sequence ID" value="KAB1070476.1"/>
    <property type="molecule type" value="Genomic_DNA"/>
</dbReference>
<sequence length="106" mass="11538">MSDEDVSPDRAVMIRLRARLAVVERAAWFGFVRALRTQPAETEAYIAAERARCAEGFAGPRWARDLTEAERRMLGAEVDAGLAQLLRDGHEEIGGPDGRDGIGDAG</sequence>
<evidence type="ECO:0000313" key="3">
    <source>
        <dbReference type="Proteomes" id="UP000441523"/>
    </source>
</evidence>
<protein>
    <submittedName>
        <fullName evidence="2">Uncharacterized protein</fullName>
    </submittedName>
</protein>
<keyword evidence="3" id="KW-1185">Reference proteome</keyword>
<reference evidence="2 3" key="1">
    <citation type="submission" date="2019-09" db="EMBL/GenBank/DDBJ databases">
        <title>YIM 132548 draft genome.</title>
        <authorList>
            <person name="Jiang L."/>
        </authorList>
    </citation>
    <scope>NUCLEOTIDE SEQUENCE [LARGE SCALE GENOMIC DNA]</scope>
    <source>
        <strain evidence="2 3">YIM 132548</strain>
    </source>
</reference>
<accession>A0A6N6MN27</accession>
<evidence type="ECO:0000256" key="1">
    <source>
        <dbReference type="SAM" id="MobiDB-lite"/>
    </source>
</evidence>
<dbReference type="Proteomes" id="UP000441523">
    <property type="component" value="Unassembled WGS sequence"/>
</dbReference>
<name>A0A6N6MN27_9HYPH</name>
<gene>
    <name evidence="2" type="ORF">F6X51_22345</name>
</gene>
<dbReference type="RefSeq" id="WP_150965891.1">
    <property type="nucleotide sequence ID" value="NZ_VZZJ01000027.1"/>
</dbReference>
<feature type="region of interest" description="Disordered" evidence="1">
    <location>
        <begin position="87"/>
        <end position="106"/>
    </location>
</feature>
<comment type="caution">
    <text evidence="2">The sequence shown here is derived from an EMBL/GenBank/DDBJ whole genome shotgun (WGS) entry which is preliminary data.</text>
</comment>